<proteinExistence type="predicted"/>
<dbReference type="EMBL" id="JAMLDX010000009">
    <property type="protein sequence ID" value="MCP3731350.1"/>
    <property type="molecule type" value="Genomic_DNA"/>
</dbReference>
<accession>A0A9X2KLZ4</accession>
<keyword evidence="2" id="KW-1185">Reference proteome</keyword>
<organism evidence="1 2">
    <name type="scientific">Sphingomonas tagetis</name>
    <dbReference type="NCBI Taxonomy" id="2949092"/>
    <lineage>
        <taxon>Bacteria</taxon>
        <taxon>Pseudomonadati</taxon>
        <taxon>Pseudomonadota</taxon>
        <taxon>Alphaproteobacteria</taxon>
        <taxon>Sphingomonadales</taxon>
        <taxon>Sphingomonadaceae</taxon>
        <taxon>Sphingomonas</taxon>
    </lineage>
</organism>
<sequence length="142" mass="14775">MRQKASLTADDADTMMTAARAEAVRNGWTVTIAIVDDGGYLLRLDRMDGTGPMAPDIALGKARMSAMTRRSSKFWEDRVESRPGFLNFPFGLPIQGGVPIFHGTQCVGAIGVSGVGSAEDEQVAAAGVAAMADQLSTSPAGG</sequence>
<dbReference type="AlphaFoldDB" id="A0A9X2KLZ4"/>
<dbReference type="Proteomes" id="UP001139451">
    <property type="component" value="Unassembled WGS sequence"/>
</dbReference>
<dbReference type="PANTHER" id="PTHR34309">
    <property type="entry name" value="SLR1406 PROTEIN"/>
    <property type="match status" value="1"/>
</dbReference>
<dbReference type="RefSeq" id="WP_254293874.1">
    <property type="nucleotide sequence ID" value="NZ_JAMLDX010000009.1"/>
</dbReference>
<dbReference type="Pfam" id="PF03928">
    <property type="entry name" value="HbpS-like"/>
    <property type="match status" value="1"/>
</dbReference>
<evidence type="ECO:0000313" key="1">
    <source>
        <dbReference type="EMBL" id="MCP3731350.1"/>
    </source>
</evidence>
<reference evidence="1" key="1">
    <citation type="submission" date="2022-05" db="EMBL/GenBank/DDBJ databases">
        <title>Sphingomonas sp. strain MG17 Genome sequencing and assembly.</title>
        <authorList>
            <person name="Kim I."/>
        </authorList>
    </citation>
    <scope>NUCLEOTIDE SEQUENCE</scope>
    <source>
        <strain evidence="1">MG17</strain>
    </source>
</reference>
<dbReference type="InterPro" id="IPR052517">
    <property type="entry name" value="GlcG_carb_metab_protein"/>
</dbReference>
<dbReference type="Gene3D" id="3.30.450.150">
    <property type="entry name" value="Haem-degrading domain"/>
    <property type="match status" value="1"/>
</dbReference>
<name>A0A9X2KLZ4_9SPHN</name>
<dbReference type="SUPFAM" id="SSF143744">
    <property type="entry name" value="GlcG-like"/>
    <property type="match status" value="1"/>
</dbReference>
<comment type="caution">
    <text evidence="1">The sequence shown here is derived from an EMBL/GenBank/DDBJ whole genome shotgun (WGS) entry which is preliminary data.</text>
</comment>
<evidence type="ECO:0000313" key="2">
    <source>
        <dbReference type="Proteomes" id="UP001139451"/>
    </source>
</evidence>
<gene>
    <name evidence="1" type="ORF">M9978_13030</name>
</gene>
<dbReference type="InterPro" id="IPR005624">
    <property type="entry name" value="PduO/GlcC-like"/>
</dbReference>
<dbReference type="InterPro" id="IPR038084">
    <property type="entry name" value="PduO/GlcC-like_sf"/>
</dbReference>
<protein>
    <submittedName>
        <fullName evidence="1">Heme-binding protein</fullName>
    </submittedName>
</protein>
<dbReference type="PANTHER" id="PTHR34309:SF1">
    <property type="entry name" value="PROTEIN GLCG"/>
    <property type="match status" value="1"/>
</dbReference>